<keyword evidence="7 15" id="KW-0812">Transmembrane</keyword>
<dbReference type="InterPro" id="IPR003660">
    <property type="entry name" value="HAMP_dom"/>
</dbReference>
<keyword evidence="10 14" id="KW-0067">ATP-binding</keyword>
<gene>
    <name evidence="17" type="ORF">B0682_02110</name>
</gene>
<proteinExistence type="predicted"/>
<keyword evidence="18" id="KW-1185">Reference proteome</keyword>
<evidence type="ECO:0000256" key="15">
    <source>
        <dbReference type="SAM" id="Phobius"/>
    </source>
</evidence>
<dbReference type="Proteomes" id="UP000191094">
    <property type="component" value="Unassembled WGS sequence"/>
</dbReference>
<dbReference type="PANTHER" id="PTHR24421">
    <property type="entry name" value="NITRATE/NITRITE SENSOR PROTEIN NARX-RELATED"/>
    <property type="match status" value="1"/>
</dbReference>
<evidence type="ECO:0000256" key="11">
    <source>
        <dbReference type="ARBA" id="ARBA00022989"/>
    </source>
</evidence>
<dbReference type="STRING" id="90241.B0682_02110"/>
<dbReference type="Gene3D" id="1.20.5.1930">
    <property type="match status" value="1"/>
</dbReference>
<dbReference type="InterPro" id="IPR042295">
    <property type="entry name" value="NarX-like_N_sf"/>
</dbReference>
<evidence type="ECO:0000256" key="12">
    <source>
        <dbReference type="ARBA" id="ARBA00023012"/>
    </source>
</evidence>
<feature type="transmembrane region" description="Helical" evidence="15">
    <location>
        <begin position="195"/>
        <end position="214"/>
    </location>
</feature>
<evidence type="ECO:0000256" key="7">
    <source>
        <dbReference type="ARBA" id="ARBA00022692"/>
    </source>
</evidence>
<keyword evidence="5" id="KW-0597">Phosphoprotein</keyword>
<dbReference type="EMBL" id="MUYT01000003">
    <property type="protein sequence ID" value="OOS22437.1"/>
    <property type="molecule type" value="Genomic_DNA"/>
</dbReference>
<keyword evidence="3 14" id="KW-1003">Cell membrane</keyword>
<dbReference type="GO" id="GO:0005886">
    <property type="term" value="C:plasma membrane"/>
    <property type="evidence" value="ECO:0007669"/>
    <property type="project" value="UniProtKB-SubCell"/>
</dbReference>
<evidence type="ECO:0000256" key="2">
    <source>
        <dbReference type="ARBA" id="ARBA00004429"/>
    </source>
</evidence>
<keyword evidence="8 14" id="KW-0547">Nucleotide-binding</keyword>
<dbReference type="PROSITE" id="PS50885">
    <property type="entry name" value="HAMP"/>
    <property type="match status" value="1"/>
</dbReference>
<feature type="transmembrane region" description="Helical" evidence="15">
    <location>
        <begin position="16"/>
        <end position="39"/>
    </location>
</feature>
<keyword evidence="9 14" id="KW-0418">Kinase</keyword>
<reference evidence="17 18" key="1">
    <citation type="submission" date="2017-02" db="EMBL/GenBank/DDBJ databases">
        <title>Draft genome sequence of Moraxella lincolnii CCUG 9405T type strain.</title>
        <authorList>
            <person name="Salva-Serra F."/>
            <person name="Engstrom-Jakobsson H."/>
            <person name="Thorell K."/>
            <person name="Jaen-Luchoro D."/>
            <person name="Gonzales-Siles L."/>
            <person name="Karlsson R."/>
            <person name="Yazdan S."/>
            <person name="Boulund F."/>
            <person name="Johnning A."/>
            <person name="Engstrand L."/>
            <person name="Kristiansson E."/>
            <person name="Moore E."/>
        </authorList>
    </citation>
    <scope>NUCLEOTIDE SEQUENCE [LARGE SCALE GENOMIC DNA]</scope>
    <source>
        <strain evidence="17 18">CCUG 9405</strain>
    </source>
</reference>
<evidence type="ECO:0000256" key="10">
    <source>
        <dbReference type="ARBA" id="ARBA00022840"/>
    </source>
</evidence>
<accession>A0A1T0CJB7</accession>
<keyword evidence="12 14" id="KW-0902">Two-component regulatory system</keyword>
<dbReference type="PIRSF" id="PIRSF003167">
    <property type="entry name" value="STHK_NarX/NarQ"/>
    <property type="match status" value="1"/>
</dbReference>
<dbReference type="InterPro" id="IPR050482">
    <property type="entry name" value="Sensor_HK_TwoCompSys"/>
</dbReference>
<dbReference type="InterPro" id="IPR011712">
    <property type="entry name" value="Sig_transdc_His_kin_sub3_dim/P"/>
</dbReference>
<dbReference type="CDD" id="cd16917">
    <property type="entry name" value="HATPase_UhpB-NarQ-NarX-like"/>
    <property type="match status" value="1"/>
</dbReference>
<evidence type="ECO:0000256" key="6">
    <source>
        <dbReference type="ARBA" id="ARBA00022679"/>
    </source>
</evidence>
<evidence type="ECO:0000256" key="1">
    <source>
        <dbReference type="ARBA" id="ARBA00000085"/>
    </source>
</evidence>
<dbReference type="CDD" id="cd06225">
    <property type="entry name" value="HAMP"/>
    <property type="match status" value="1"/>
</dbReference>
<dbReference type="EC" id="2.7.13.3" evidence="14"/>
<protein>
    <recommendedName>
        <fullName evidence="14">Sensor protein</fullName>
        <ecNumber evidence="14">2.7.13.3</ecNumber>
    </recommendedName>
</protein>
<dbReference type="GO" id="GO:0000155">
    <property type="term" value="F:phosphorelay sensor kinase activity"/>
    <property type="evidence" value="ECO:0007669"/>
    <property type="project" value="UniProtKB-UniRule"/>
</dbReference>
<dbReference type="Gene3D" id="1.20.120.960">
    <property type="entry name" value="Histidine kinase NarX, sensor domain"/>
    <property type="match status" value="1"/>
</dbReference>
<dbReference type="Pfam" id="PF02518">
    <property type="entry name" value="HATPase_c"/>
    <property type="match status" value="1"/>
</dbReference>
<evidence type="ECO:0000256" key="9">
    <source>
        <dbReference type="ARBA" id="ARBA00022777"/>
    </source>
</evidence>
<organism evidence="17 18">
    <name type="scientific">Lwoffella lincolnii</name>
    <dbReference type="NCBI Taxonomy" id="90241"/>
    <lineage>
        <taxon>Bacteria</taxon>
        <taxon>Pseudomonadati</taxon>
        <taxon>Pseudomonadota</taxon>
        <taxon>Gammaproteobacteria</taxon>
        <taxon>Moraxellales</taxon>
        <taxon>Moraxellaceae</taxon>
        <taxon>Lwoffella</taxon>
    </lineage>
</organism>
<evidence type="ECO:0000256" key="4">
    <source>
        <dbReference type="ARBA" id="ARBA00022519"/>
    </source>
</evidence>
<dbReference type="SMART" id="SM00387">
    <property type="entry name" value="HATPase_c"/>
    <property type="match status" value="1"/>
</dbReference>
<keyword evidence="6 14" id="KW-0808">Transferase</keyword>
<keyword evidence="11 15" id="KW-1133">Transmembrane helix</keyword>
<dbReference type="InterPro" id="IPR036890">
    <property type="entry name" value="HATPase_C_sf"/>
</dbReference>
<evidence type="ECO:0000313" key="17">
    <source>
        <dbReference type="EMBL" id="OOS22437.1"/>
    </source>
</evidence>
<dbReference type="GO" id="GO:0005524">
    <property type="term" value="F:ATP binding"/>
    <property type="evidence" value="ECO:0007669"/>
    <property type="project" value="UniProtKB-UniRule"/>
</dbReference>
<evidence type="ECO:0000313" key="18">
    <source>
        <dbReference type="Proteomes" id="UP000191094"/>
    </source>
</evidence>
<name>A0A1T0CJB7_9GAMM</name>
<dbReference type="Pfam" id="PF07730">
    <property type="entry name" value="HisKA_3"/>
    <property type="match status" value="1"/>
</dbReference>
<dbReference type="Pfam" id="PF13675">
    <property type="entry name" value="PilJ"/>
    <property type="match status" value="1"/>
</dbReference>
<dbReference type="Gene3D" id="6.10.340.10">
    <property type="match status" value="1"/>
</dbReference>
<evidence type="ECO:0000256" key="13">
    <source>
        <dbReference type="ARBA" id="ARBA00023136"/>
    </source>
</evidence>
<dbReference type="AlphaFoldDB" id="A0A1T0CJB7"/>
<dbReference type="PANTHER" id="PTHR24421:SF10">
    <property type="entry name" value="NITRATE_NITRITE SENSOR PROTEIN NARQ"/>
    <property type="match status" value="1"/>
</dbReference>
<comment type="subcellular location">
    <subcellularLocation>
        <location evidence="2">Cell inner membrane</location>
        <topology evidence="2">Multi-pass membrane protein</topology>
    </subcellularLocation>
</comment>
<dbReference type="InterPro" id="IPR029095">
    <property type="entry name" value="NarX-like_N"/>
</dbReference>
<dbReference type="Gene3D" id="3.30.565.10">
    <property type="entry name" value="Histidine kinase-like ATPase, C-terminal domain"/>
    <property type="match status" value="1"/>
</dbReference>
<keyword evidence="13 14" id="KW-0472">Membrane</keyword>
<dbReference type="InterPro" id="IPR016380">
    <property type="entry name" value="Sig_transdc_His_kin_NarX/NarQ"/>
</dbReference>
<evidence type="ECO:0000256" key="8">
    <source>
        <dbReference type="ARBA" id="ARBA00022741"/>
    </source>
</evidence>
<evidence type="ECO:0000259" key="16">
    <source>
        <dbReference type="PROSITE" id="PS50885"/>
    </source>
</evidence>
<feature type="domain" description="HAMP" evidence="16">
    <location>
        <begin position="216"/>
        <end position="267"/>
    </location>
</feature>
<dbReference type="GO" id="GO:0046983">
    <property type="term" value="F:protein dimerization activity"/>
    <property type="evidence" value="ECO:0007669"/>
    <property type="project" value="UniProtKB-UniRule"/>
</dbReference>
<dbReference type="SUPFAM" id="SSF55874">
    <property type="entry name" value="ATPase domain of HSP90 chaperone/DNA topoisomerase II/histidine kinase"/>
    <property type="match status" value="1"/>
</dbReference>
<comment type="catalytic activity">
    <reaction evidence="1 14">
        <text>ATP + protein L-histidine = ADP + protein N-phospho-L-histidine.</text>
        <dbReference type="EC" id="2.7.13.3"/>
    </reaction>
</comment>
<comment type="caution">
    <text evidence="17">The sequence shown here is derived from an EMBL/GenBank/DDBJ whole genome shotgun (WGS) entry which is preliminary data.</text>
</comment>
<evidence type="ECO:0000256" key="3">
    <source>
        <dbReference type="ARBA" id="ARBA00022475"/>
    </source>
</evidence>
<dbReference type="InterPro" id="IPR003594">
    <property type="entry name" value="HATPase_dom"/>
</dbReference>
<keyword evidence="4 14" id="KW-0997">Cell inner membrane</keyword>
<evidence type="ECO:0000256" key="5">
    <source>
        <dbReference type="ARBA" id="ARBA00022553"/>
    </source>
</evidence>
<sequence length="655" mass="75406">MDGCVYKFQLSLPMRAWLAVTVIALLAITTTVTSGLLSWESEGDARAINTAGSIRMAIYRFNNEWSREFSHAQFSADEKSWLNQQYAQHTLTSTYPDGISLDDSKAFQQLLIEDMDHRLTELAVYQSNKSSDQDESQQMFDDIQKHWHQVLKPMIFAQRKDDFYLSSIHYVVMVDDYVVKLQSLNEKRLGHLQSIHAFSLIITMIVMFTGMLQLQKNILNPIKNLIDANRVFRDDQKIRVHIKGYKEFEDLADSFNAMADTIETNQRHLNNEVISKTKDLTRANAALSILYEFGQQMSTRPVKLEMLNKLIEQYASLMPNYHLVLCLQYDIHAEKDNISLHRGGTQDICKKINCQECYLKNDANTRRYTVAHLGETFGELQVQQVMPKENAKHHINSVSLSKDGVVESAPTWLDISPAENDLFETLTHFISTALSLRQQRQQQHQILLLEERTTIARELHDSLAQSLSYLKIQVSMLERKIDFDDLKTKQVIDHVKKGLDDAYRQLRELLVTFRLKIDGDNFDHALQMSADDFAQRAGFHVHINNRVMSINLEANEQIDLLQIAREALSNIHRHAKATHVMIDLGYIKSENKVIMQITDDGVGMNDDKIDQSQHHGLMIMHERVRNLNGKLTISANQPHGVIVKVEFLPAFFIKR</sequence>
<evidence type="ECO:0000256" key="14">
    <source>
        <dbReference type="PIRNR" id="PIRNR003167"/>
    </source>
</evidence>